<gene>
    <name evidence="2" type="ORF">AAG747_13415</name>
</gene>
<evidence type="ECO:0000256" key="1">
    <source>
        <dbReference type="SAM" id="Phobius"/>
    </source>
</evidence>
<keyword evidence="1" id="KW-0812">Transmembrane</keyword>
<dbReference type="EMBL" id="JBDKWZ010000007">
    <property type="protein sequence ID" value="MEN7548915.1"/>
    <property type="molecule type" value="Genomic_DNA"/>
</dbReference>
<accession>A0AAW9SAY7</accession>
<dbReference type="Pfam" id="PF11335">
    <property type="entry name" value="DUF3137"/>
    <property type="match status" value="1"/>
</dbReference>
<organism evidence="2 3">
    <name type="scientific">Rapidithrix thailandica</name>
    <dbReference type="NCBI Taxonomy" id="413964"/>
    <lineage>
        <taxon>Bacteria</taxon>
        <taxon>Pseudomonadati</taxon>
        <taxon>Bacteroidota</taxon>
        <taxon>Cytophagia</taxon>
        <taxon>Cytophagales</taxon>
        <taxon>Flammeovirgaceae</taxon>
        <taxon>Rapidithrix</taxon>
    </lineage>
</organism>
<keyword evidence="1" id="KW-0472">Membrane</keyword>
<dbReference type="InterPro" id="IPR021484">
    <property type="entry name" value="DUF3137"/>
</dbReference>
<keyword evidence="1" id="KW-1133">Transmembrane helix</keyword>
<evidence type="ECO:0000313" key="2">
    <source>
        <dbReference type="EMBL" id="MEN7548915.1"/>
    </source>
</evidence>
<name>A0AAW9SAY7_9BACT</name>
<feature type="transmembrane region" description="Helical" evidence="1">
    <location>
        <begin position="31"/>
        <end position="50"/>
    </location>
</feature>
<sequence length="351" mass="40892">MKSFEEFQQYFDMTIKEALEDIEKRRSNMHYWRHMLGIIGGALLLIHWTFVALDIIPSYTMIPTLLAIPAVAYFIYQRVVLDTSIPDDYKETVVKQMIHFVDPSLNYQAENYIKYEVFKESELFLLKPDHYIGDDYIDGTIGGVGIQVSELEVMLETQGMRQKKPRWNTLFHGIFLVATTSQSYSGKTFILSDNLYKRMGYAGMLVQMNNLVRGHYIQAENIQFRKNFVVYAENALEGKELLTEELMESLLVLKKKSHCPVYVSLIGHKVYVAVDLRKDVFKVDINKPLFDARFVRSFYDELYYILGIVRDLGLGEFPSPTSGPENHIPMDQFSEPPMEQEHFDFDQDDFE</sequence>
<protein>
    <submittedName>
        <fullName evidence="2">DUF3137 domain-containing protein</fullName>
    </submittedName>
</protein>
<evidence type="ECO:0000313" key="3">
    <source>
        <dbReference type="Proteomes" id="UP001403385"/>
    </source>
</evidence>
<reference evidence="2 3" key="1">
    <citation type="submission" date="2024-04" db="EMBL/GenBank/DDBJ databases">
        <title>Novel genus in family Flammeovirgaceae.</title>
        <authorList>
            <person name="Nguyen T.H."/>
            <person name="Vuong T.Q."/>
            <person name="Le H."/>
            <person name="Kim S.-G."/>
        </authorList>
    </citation>
    <scope>NUCLEOTIDE SEQUENCE [LARGE SCALE GENOMIC DNA]</scope>
    <source>
        <strain evidence="2 3">JCM 23209</strain>
    </source>
</reference>
<dbReference type="Proteomes" id="UP001403385">
    <property type="component" value="Unassembled WGS sequence"/>
</dbReference>
<dbReference type="AlphaFoldDB" id="A0AAW9SAY7"/>
<comment type="caution">
    <text evidence="2">The sequence shown here is derived from an EMBL/GenBank/DDBJ whole genome shotgun (WGS) entry which is preliminary data.</text>
</comment>
<dbReference type="RefSeq" id="WP_346821692.1">
    <property type="nucleotide sequence ID" value="NZ_JBDKWZ010000007.1"/>
</dbReference>
<proteinExistence type="predicted"/>
<keyword evidence="3" id="KW-1185">Reference proteome</keyword>